<feature type="region of interest" description="Disordered" evidence="1">
    <location>
        <begin position="1"/>
        <end position="55"/>
    </location>
</feature>
<dbReference type="EMBL" id="ADVL01000297">
    <property type="protein sequence ID" value="EFH11958.1"/>
    <property type="molecule type" value="Genomic_DNA"/>
</dbReference>
<accession>D5RL66</accession>
<reference evidence="2 3" key="1">
    <citation type="submission" date="2010-04" db="EMBL/GenBank/DDBJ databases">
        <authorList>
            <person name="Qin X."/>
            <person name="Bachman B."/>
            <person name="Battles P."/>
            <person name="Bell A."/>
            <person name="Bess C."/>
            <person name="Bickham C."/>
            <person name="Chaboub L."/>
            <person name="Chen D."/>
            <person name="Coyle M."/>
            <person name="Deiros D.R."/>
            <person name="Dinh H."/>
            <person name="Forbes L."/>
            <person name="Fowler G."/>
            <person name="Francisco L."/>
            <person name="Fu Q."/>
            <person name="Gubbala S."/>
            <person name="Hale W."/>
            <person name="Han Y."/>
            <person name="Hemphill L."/>
            <person name="Highlander S.K."/>
            <person name="Hirani K."/>
            <person name="Hogues M."/>
            <person name="Jackson L."/>
            <person name="Jakkamsetti A."/>
            <person name="Javaid M."/>
            <person name="Jiang H."/>
            <person name="Korchina V."/>
            <person name="Kovar C."/>
            <person name="Lara F."/>
            <person name="Lee S."/>
            <person name="Mata R."/>
            <person name="Mathew T."/>
            <person name="Moen C."/>
            <person name="Morales K."/>
            <person name="Munidasa M."/>
            <person name="Nazareth L."/>
            <person name="Ngo R."/>
            <person name="Nguyen L."/>
            <person name="Okwuonu G."/>
            <person name="Ongeri F."/>
            <person name="Patil S."/>
            <person name="Petrosino J."/>
            <person name="Pham C."/>
            <person name="Pham P."/>
            <person name="Pu L.-L."/>
            <person name="Puazo M."/>
            <person name="Raj R."/>
            <person name="Reid J."/>
            <person name="Rouhana J."/>
            <person name="Saada N."/>
            <person name="Shang Y."/>
            <person name="Simmons D."/>
            <person name="Thornton R."/>
            <person name="Warren J."/>
            <person name="Weissenberger G."/>
            <person name="Zhang J."/>
            <person name="Zhang L."/>
            <person name="Zhou C."/>
            <person name="Zhu D."/>
            <person name="Muzny D."/>
            <person name="Worley K."/>
            <person name="Gibbs R."/>
        </authorList>
    </citation>
    <scope>NUCLEOTIDE SEQUENCE [LARGE SCALE GENOMIC DNA]</scope>
    <source>
        <strain evidence="2 3">ATCC 49957</strain>
    </source>
</reference>
<feature type="non-terminal residue" evidence="2">
    <location>
        <position position="55"/>
    </location>
</feature>
<organism evidence="2 3">
    <name type="scientific">Pseudoroseomonas cervicalis ATCC 49957</name>
    <dbReference type="NCBI Taxonomy" id="525371"/>
    <lineage>
        <taxon>Bacteria</taxon>
        <taxon>Pseudomonadati</taxon>
        <taxon>Pseudomonadota</taxon>
        <taxon>Alphaproteobacteria</taxon>
        <taxon>Acetobacterales</taxon>
        <taxon>Roseomonadaceae</taxon>
        <taxon>Roseomonas</taxon>
    </lineage>
</organism>
<proteinExistence type="predicted"/>
<comment type="caution">
    <text evidence="2">The sequence shown here is derived from an EMBL/GenBank/DDBJ whole genome shotgun (WGS) entry which is preliminary data.</text>
</comment>
<evidence type="ECO:0000256" key="1">
    <source>
        <dbReference type="SAM" id="MobiDB-lite"/>
    </source>
</evidence>
<sequence length="55" mass="5791">MPFLRRRGSSAAPAPYGRLEGKRPRPPRVSWCAGRAGVETAGAARPRCRAEAGGA</sequence>
<evidence type="ECO:0000313" key="3">
    <source>
        <dbReference type="Proteomes" id="UP000005324"/>
    </source>
</evidence>
<dbReference type="HOGENOM" id="CLU_3055287_0_0_5"/>
<protein>
    <submittedName>
        <fullName evidence="2">Uncharacterized protein</fullName>
    </submittedName>
</protein>
<evidence type="ECO:0000313" key="2">
    <source>
        <dbReference type="EMBL" id="EFH11958.1"/>
    </source>
</evidence>
<name>D5RL66_9PROT</name>
<gene>
    <name evidence="2" type="ORF">HMPREF0731_1827</name>
</gene>
<dbReference type="AlphaFoldDB" id="D5RL66"/>
<keyword evidence="3" id="KW-1185">Reference proteome</keyword>
<dbReference type="Proteomes" id="UP000005324">
    <property type="component" value="Unassembled WGS sequence"/>
</dbReference>